<comment type="caution">
    <text evidence="2">The sequence shown here is derived from an EMBL/GenBank/DDBJ whole genome shotgun (WGS) entry which is preliminary data.</text>
</comment>
<evidence type="ECO:0000313" key="3">
    <source>
        <dbReference type="Proteomes" id="UP000541109"/>
    </source>
</evidence>
<proteinExistence type="predicted"/>
<dbReference type="SUPFAM" id="SSF52540">
    <property type="entry name" value="P-loop containing nucleoside triphosphate hydrolases"/>
    <property type="match status" value="1"/>
</dbReference>
<sequence length="229" mass="24579">MPDPVGARQLPLVLPHEAALGRDDFLIGGSNRDAFALVDGWPDWPSPVVVLAGPIGSGKTHLVEIWRAISGAAIVDAGDLGSVDVAALAAQGAVAVEDAHLGFDETALFHLLNAARQSGTSVLITSRTWPQAWQLSLPDLASRLRAATPLEILEPDDDLLRRVLVKLFSDRQIMVEPSVVDFLVTRMERSLFAAGRAVDSLDRKSLAEGRRITRPLAARCLESADPQAE</sequence>
<dbReference type="PANTHER" id="PTHR30050">
    <property type="entry name" value="CHROMOSOMAL REPLICATION INITIATOR PROTEIN DNAA"/>
    <property type="match status" value="1"/>
</dbReference>
<keyword evidence="3" id="KW-1185">Reference proteome</keyword>
<feature type="domain" description="Hda lid" evidence="1">
    <location>
        <begin position="164"/>
        <end position="217"/>
    </location>
</feature>
<organism evidence="2 3">
    <name type="scientific">Stappia albiluteola</name>
    <dbReference type="NCBI Taxonomy" id="2758565"/>
    <lineage>
        <taxon>Bacteria</taxon>
        <taxon>Pseudomonadati</taxon>
        <taxon>Pseudomonadota</taxon>
        <taxon>Alphaproteobacteria</taxon>
        <taxon>Hyphomicrobiales</taxon>
        <taxon>Stappiaceae</taxon>
        <taxon>Stappia</taxon>
    </lineage>
</organism>
<evidence type="ECO:0000313" key="2">
    <source>
        <dbReference type="EMBL" id="MBA5776691.1"/>
    </source>
</evidence>
<protein>
    <recommendedName>
        <fullName evidence="1">Hda lid domain-containing protein</fullName>
    </recommendedName>
</protein>
<gene>
    <name evidence="2" type="ORF">H2509_06070</name>
</gene>
<dbReference type="Gene3D" id="1.10.8.60">
    <property type="match status" value="1"/>
</dbReference>
<dbReference type="Proteomes" id="UP000541109">
    <property type="component" value="Unassembled WGS sequence"/>
</dbReference>
<dbReference type="PANTHER" id="PTHR30050:SF5">
    <property type="entry name" value="DNAA REGULATORY INACTIVATOR HDA"/>
    <property type="match status" value="1"/>
</dbReference>
<dbReference type="InterPro" id="IPR055199">
    <property type="entry name" value="Hda_lid"/>
</dbReference>
<dbReference type="AlphaFoldDB" id="A0A839AB94"/>
<dbReference type="Pfam" id="PF22688">
    <property type="entry name" value="Hda_lid"/>
    <property type="match status" value="1"/>
</dbReference>
<dbReference type="Gene3D" id="3.40.50.300">
    <property type="entry name" value="P-loop containing nucleotide triphosphate hydrolases"/>
    <property type="match status" value="2"/>
</dbReference>
<dbReference type="InterPro" id="IPR027417">
    <property type="entry name" value="P-loop_NTPase"/>
</dbReference>
<dbReference type="GO" id="GO:0006270">
    <property type="term" value="P:DNA replication initiation"/>
    <property type="evidence" value="ECO:0007669"/>
    <property type="project" value="TreeGrafter"/>
</dbReference>
<accession>A0A839AB94</accession>
<dbReference type="GO" id="GO:0003688">
    <property type="term" value="F:DNA replication origin binding"/>
    <property type="evidence" value="ECO:0007669"/>
    <property type="project" value="TreeGrafter"/>
</dbReference>
<dbReference type="EMBL" id="JACFXV010000043">
    <property type="protein sequence ID" value="MBA5776691.1"/>
    <property type="molecule type" value="Genomic_DNA"/>
</dbReference>
<dbReference type="GO" id="GO:0005886">
    <property type="term" value="C:plasma membrane"/>
    <property type="evidence" value="ECO:0007669"/>
    <property type="project" value="TreeGrafter"/>
</dbReference>
<name>A0A839AB94_9HYPH</name>
<reference evidence="2 3" key="1">
    <citation type="submission" date="2020-07" db="EMBL/GenBank/DDBJ databases">
        <title>Stappia sp., F7233, whole genome shotgun sequencing project.</title>
        <authorList>
            <person name="Jiang S."/>
            <person name="Liu Z.W."/>
            <person name="Du Z.J."/>
        </authorList>
    </citation>
    <scope>NUCLEOTIDE SEQUENCE [LARGE SCALE GENOMIC DNA]</scope>
    <source>
        <strain evidence="2 3">F7233</strain>
    </source>
</reference>
<dbReference type="RefSeq" id="WP_182163310.1">
    <property type="nucleotide sequence ID" value="NZ_JACFXV010000043.1"/>
</dbReference>
<evidence type="ECO:0000259" key="1">
    <source>
        <dbReference type="Pfam" id="PF22688"/>
    </source>
</evidence>